<feature type="compositionally biased region" description="Pro residues" evidence="1">
    <location>
        <begin position="280"/>
        <end position="294"/>
    </location>
</feature>
<evidence type="ECO:0000256" key="1">
    <source>
        <dbReference type="SAM" id="MobiDB-lite"/>
    </source>
</evidence>
<protein>
    <recommendedName>
        <fullName evidence="3">LppM domain-containing protein</fullName>
    </recommendedName>
</protein>
<comment type="caution">
    <text evidence="4">The sequence shown here is derived from an EMBL/GenBank/DDBJ whole genome shotgun (WGS) entry which is preliminary data.</text>
</comment>
<keyword evidence="5" id="KW-1185">Reference proteome</keyword>
<organism evidence="4 5">
    <name type="scientific">Oceanitalea stevensii</name>
    <dbReference type="NCBI Taxonomy" id="2763072"/>
    <lineage>
        <taxon>Bacteria</taxon>
        <taxon>Bacillati</taxon>
        <taxon>Actinomycetota</taxon>
        <taxon>Actinomycetes</taxon>
        <taxon>Micrococcales</taxon>
        <taxon>Bogoriellaceae</taxon>
        <taxon>Georgenia</taxon>
    </lineage>
</organism>
<dbReference type="Proteomes" id="UP000661894">
    <property type="component" value="Unassembled WGS sequence"/>
</dbReference>
<dbReference type="EMBL" id="JACSPO010000001">
    <property type="protein sequence ID" value="MBD8061847.1"/>
    <property type="molecule type" value="Genomic_DNA"/>
</dbReference>
<dbReference type="PROSITE" id="PS51257">
    <property type="entry name" value="PROKAR_LIPOPROTEIN"/>
    <property type="match status" value="1"/>
</dbReference>
<evidence type="ECO:0000313" key="4">
    <source>
        <dbReference type="EMBL" id="MBD8061847.1"/>
    </source>
</evidence>
<reference evidence="4 5" key="1">
    <citation type="submission" date="2020-08" db="EMBL/GenBank/DDBJ databases">
        <title>A Genomic Blueprint of the Chicken Gut Microbiome.</title>
        <authorList>
            <person name="Gilroy R."/>
            <person name="Ravi A."/>
            <person name="Getino M."/>
            <person name="Pursley I."/>
            <person name="Horton D.L."/>
            <person name="Alikhan N.-F."/>
            <person name="Baker D."/>
            <person name="Gharbi K."/>
            <person name="Hall N."/>
            <person name="Watson M."/>
            <person name="Adriaenssens E.M."/>
            <person name="Foster-Nyarko E."/>
            <person name="Jarju S."/>
            <person name="Secka A."/>
            <person name="Antonio M."/>
            <person name="Oren A."/>
            <person name="Chaudhuri R."/>
            <person name="La Ragione R.M."/>
            <person name="Hildebrand F."/>
            <person name="Pallen M.J."/>
        </authorList>
    </citation>
    <scope>NUCLEOTIDE SEQUENCE [LARGE SCALE GENOMIC DNA]</scope>
    <source>
        <strain evidence="4 5">Sa1BUA1</strain>
    </source>
</reference>
<feature type="domain" description="LppM" evidence="3">
    <location>
        <begin position="31"/>
        <end position="185"/>
    </location>
</feature>
<proteinExistence type="predicted"/>
<dbReference type="InterPro" id="IPR053807">
    <property type="entry name" value="LppM"/>
</dbReference>
<evidence type="ECO:0000256" key="2">
    <source>
        <dbReference type="SAM" id="Phobius"/>
    </source>
</evidence>
<gene>
    <name evidence="4" type="ORF">H9624_05875</name>
</gene>
<keyword evidence="2" id="KW-1133">Transmembrane helix</keyword>
<evidence type="ECO:0000259" key="3">
    <source>
        <dbReference type="Pfam" id="PF21946"/>
    </source>
</evidence>
<keyword evidence="2" id="KW-0472">Membrane</keyword>
<feature type="region of interest" description="Disordered" evidence="1">
    <location>
        <begin position="243"/>
        <end position="330"/>
    </location>
</feature>
<dbReference type="RefSeq" id="WP_251838902.1">
    <property type="nucleotide sequence ID" value="NZ_JACSPO010000001.1"/>
</dbReference>
<keyword evidence="2" id="KW-0812">Transmembrane</keyword>
<evidence type="ECO:0000313" key="5">
    <source>
        <dbReference type="Proteomes" id="UP000661894"/>
    </source>
</evidence>
<feature type="transmembrane region" description="Helical" evidence="2">
    <location>
        <begin position="202"/>
        <end position="222"/>
    </location>
</feature>
<name>A0ABR8Z106_9MICO</name>
<sequence>MTSHRTTSRVRRGLSALLLLPLLLVLAGCFRLDMGLTINEDDTLDVAMEVGDLTGMATREDMDCSELESEMGDAPEDTEFVVEDIEDEDGNIGCRISATGAPIDSMTGEGMTIERVDDTYVFSFDGDETGMGDTSSLEDMPAGMEPQVAISVTFPGEVIEADGEIDGNTVTWSGIEAFAAGGSATGEAAGNGGGSAGGVSTAVWIVLAVVALLAIAALIFLVSRKKGGKSGAADAPYGGPAAAYGQPGQVPNEPGPGFPAQPGAGQPVGGFGPTDQVPADPGPGYPGQEPPAAPAPFTTAAADTPVDRPEGSPFAPSPEPPEQTDEGQQR</sequence>
<accession>A0ABR8Z106</accession>
<dbReference type="Pfam" id="PF21946">
    <property type="entry name" value="LppM"/>
    <property type="match status" value="1"/>
</dbReference>
<feature type="compositionally biased region" description="Low complexity" evidence="1">
    <location>
        <begin position="295"/>
        <end position="304"/>
    </location>
</feature>